<dbReference type="EMBL" id="CP001720">
    <property type="protein sequence ID" value="ACV63661.1"/>
    <property type="molecule type" value="Genomic_DNA"/>
</dbReference>
<accession>C8W2H7</accession>
<name>C8W2H7_DESAS</name>
<reference evidence="1 2" key="1">
    <citation type="journal article" date="2009" name="Stand. Genomic Sci.">
        <title>Complete genome sequence of Desulfotomaculum acetoxidans type strain (5575).</title>
        <authorList>
            <person name="Spring S."/>
            <person name="Lapidus A."/>
            <person name="Schroder M."/>
            <person name="Gleim D."/>
            <person name="Sims D."/>
            <person name="Meincke L."/>
            <person name="Glavina Del Rio T."/>
            <person name="Tice H."/>
            <person name="Copeland A."/>
            <person name="Cheng J.F."/>
            <person name="Lucas S."/>
            <person name="Chen F."/>
            <person name="Nolan M."/>
            <person name="Bruce D."/>
            <person name="Goodwin L."/>
            <person name="Pitluck S."/>
            <person name="Ivanova N."/>
            <person name="Mavromatis K."/>
            <person name="Mikhailova N."/>
            <person name="Pati A."/>
            <person name="Chen A."/>
            <person name="Palaniappan K."/>
            <person name="Land M."/>
            <person name="Hauser L."/>
            <person name="Chang Y.J."/>
            <person name="Jeffries C.D."/>
            <person name="Chain P."/>
            <person name="Saunders E."/>
            <person name="Brettin T."/>
            <person name="Detter J.C."/>
            <person name="Goker M."/>
            <person name="Bristow J."/>
            <person name="Eisen J.A."/>
            <person name="Markowitz V."/>
            <person name="Hugenholtz P."/>
            <person name="Kyrpides N.C."/>
            <person name="Klenk H.P."/>
            <person name="Han C."/>
        </authorList>
    </citation>
    <scope>NUCLEOTIDE SEQUENCE [LARGE SCALE GENOMIC DNA]</scope>
    <source>
        <strain evidence="2">ATCC 49208 / DSM 771 / VKM B-1644</strain>
    </source>
</reference>
<protein>
    <submittedName>
        <fullName evidence="1">Uncharacterized protein</fullName>
    </submittedName>
</protein>
<evidence type="ECO:0000313" key="2">
    <source>
        <dbReference type="Proteomes" id="UP000002217"/>
    </source>
</evidence>
<evidence type="ECO:0000313" key="1">
    <source>
        <dbReference type="EMBL" id="ACV63661.1"/>
    </source>
</evidence>
<gene>
    <name evidence="1" type="ordered locus">Dtox_2898</name>
</gene>
<keyword evidence="2" id="KW-1185">Reference proteome</keyword>
<proteinExistence type="predicted"/>
<dbReference type="KEGG" id="dae:Dtox_2898"/>
<dbReference type="Proteomes" id="UP000002217">
    <property type="component" value="Chromosome"/>
</dbReference>
<dbReference type="AlphaFoldDB" id="C8W2H7"/>
<dbReference type="HOGENOM" id="CLU_3342886_0_0_9"/>
<organism evidence="1 2">
    <name type="scientific">Desulfofarcimen acetoxidans (strain ATCC 49208 / DSM 771 / KCTC 5769 / VKM B-1644 / 5575)</name>
    <name type="common">Desulfotomaculum acetoxidans</name>
    <dbReference type="NCBI Taxonomy" id="485916"/>
    <lineage>
        <taxon>Bacteria</taxon>
        <taxon>Bacillati</taxon>
        <taxon>Bacillota</taxon>
        <taxon>Clostridia</taxon>
        <taxon>Eubacteriales</taxon>
        <taxon>Peptococcaceae</taxon>
        <taxon>Desulfofarcimen</taxon>
    </lineage>
</organism>
<sequence>MKRVEPTDKVKEFLDKVQSVLDESSDNLYIIKKLESI</sequence>